<name>A0A562P9Y3_9BURK</name>
<dbReference type="AlphaFoldDB" id="A0A562P9Y3"/>
<evidence type="ECO:0000313" key="4">
    <source>
        <dbReference type="Proteomes" id="UP000437862"/>
    </source>
</evidence>
<evidence type="ECO:0008006" key="5">
    <source>
        <dbReference type="Google" id="ProtNLM"/>
    </source>
</evidence>
<dbReference type="RefSeq" id="WP_145881920.1">
    <property type="nucleotide sequence ID" value="NZ_CP046904.1"/>
</dbReference>
<evidence type="ECO:0000313" key="1">
    <source>
        <dbReference type="EMBL" id="QGZ42717.1"/>
    </source>
</evidence>
<dbReference type="InterPro" id="IPR011051">
    <property type="entry name" value="RmlC_Cupin_sf"/>
</dbReference>
<protein>
    <recommendedName>
        <fullName evidence="5">Cyclic nucleotide-binding domain-containing protein</fullName>
    </recommendedName>
</protein>
<dbReference type="EMBL" id="CP046904">
    <property type="protein sequence ID" value="QGZ42717.1"/>
    <property type="molecule type" value="Genomic_DNA"/>
</dbReference>
<evidence type="ECO:0000313" key="3">
    <source>
        <dbReference type="Proteomes" id="UP000315112"/>
    </source>
</evidence>
<reference evidence="2 3" key="1">
    <citation type="journal article" date="2015" name="Stand. Genomic Sci.">
        <title>Genomic Encyclopedia of Bacterial and Archaeal Type Strains, Phase III: the genomes of soil and plant-associated and newly described type strains.</title>
        <authorList>
            <person name="Whitman W.B."/>
            <person name="Woyke T."/>
            <person name="Klenk H.P."/>
            <person name="Zhou Y."/>
            <person name="Lilburn T.G."/>
            <person name="Beck B.J."/>
            <person name="De Vos P."/>
            <person name="Vandamme P."/>
            <person name="Eisen J.A."/>
            <person name="Garrity G."/>
            <person name="Hugenholtz P."/>
            <person name="Kyrpides N.C."/>
        </authorList>
    </citation>
    <scope>NUCLEOTIDE SEQUENCE [LARGE SCALE GENOMIC DNA]</scope>
    <source>
        <strain evidence="2 3">CGMCC 1.10685</strain>
    </source>
</reference>
<sequence>MDEIVGNDEISAVRAESGVMPSRAQVSAVEAHLRQMPQVEMPTTDHFSEGVYGREIFIPAGTIIVGKIHKYESLNVLLSGEIAVLTNDGMRRLTPPFIEVSPPGTKRIAYALTDVRWLTVHGTHERDVAVIEQQFIAQDEQEFLAFCEQQKLLKGE</sequence>
<dbReference type="OrthoDB" id="6106484at2"/>
<accession>A0A562P9Y3</accession>
<gene>
    <name evidence="1" type="ORF">GO485_29240</name>
    <name evidence="2" type="ORF">IP92_05750</name>
</gene>
<reference evidence="2" key="2">
    <citation type="submission" date="2019-07" db="EMBL/GenBank/DDBJ databases">
        <authorList>
            <person name="Whitman W."/>
            <person name="Huntemann M."/>
            <person name="Clum A."/>
            <person name="Pillay M."/>
            <person name="Palaniappan K."/>
            <person name="Varghese N."/>
            <person name="Mikhailova N."/>
            <person name="Stamatis D."/>
            <person name="Reddy T."/>
            <person name="Daum C."/>
            <person name="Shapiro N."/>
            <person name="Ivanova N."/>
            <person name="Kyrpides N."/>
            <person name="Woyke T."/>
        </authorList>
    </citation>
    <scope>NUCLEOTIDE SEQUENCE</scope>
    <source>
        <strain evidence="2">CGMCC 1.10685</strain>
    </source>
</reference>
<dbReference type="EMBL" id="VLKW01000018">
    <property type="protein sequence ID" value="TWI41030.1"/>
    <property type="molecule type" value="Genomic_DNA"/>
</dbReference>
<dbReference type="SUPFAM" id="SSF51182">
    <property type="entry name" value="RmlC-like cupins"/>
    <property type="match status" value="1"/>
</dbReference>
<dbReference type="Proteomes" id="UP000315112">
    <property type="component" value="Unassembled WGS sequence"/>
</dbReference>
<proteinExistence type="predicted"/>
<organism evidence="2 3">
    <name type="scientific">Pseudoduganella flava</name>
    <dbReference type="NCBI Taxonomy" id="871742"/>
    <lineage>
        <taxon>Bacteria</taxon>
        <taxon>Pseudomonadati</taxon>
        <taxon>Pseudomonadota</taxon>
        <taxon>Betaproteobacteria</taxon>
        <taxon>Burkholderiales</taxon>
        <taxon>Oxalobacteraceae</taxon>
        <taxon>Telluria group</taxon>
        <taxon>Pseudoduganella</taxon>
    </lineage>
</organism>
<keyword evidence="4" id="KW-1185">Reference proteome</keyword>
<reference evidence="1 4" key="3">
    <citation type="submission" date="2019-12" db="EMBL/GenBank/DDBJ databases">
        <title>Draft Genome Sequences of Six Type Strains of the Genus Massilia.</title>
        <authorList>
            <person name="Miess H."/>
            <person name="Frediansyah A."/>
            <person name="Goeker M."/>
            <person name="Gross H."/>
        </authorList>
    </citation>
    <scope>NUCLEOTIDE SEQUENCE [LARGE SCALE GENOMIC DNA]</scope>
    <source>
        <strain evidence="1 4">DSM 26639</strain>
    </source>
</reference>
<dbReference type="Proteomes" id="UP000437862">
    <property type="component" value="Chromosome"/>
</dbReference>
<evidence type="ECO:0000313" key="2">
    <source>
        <dbReference type="EMBL" id="TWI41030.1"/>
    </source>
</evidence>